<dbReference type="SUPFAM" id="SSF50630">
    <property type="entry name" value="Acid proteases"/>
    <property type="match status" value="1"/>
</dbReference>
<keyword evidence="2" id="KW-0645">Protease</keyword>
<dbReference type="Gene3D" id="2.40.70.10">
    <property type="entry name" value="Acid Proteases"/>
    <property type="match status" value="1"/>
</dbReference>
<sequence length="374" mass="42911">MKKLLFLFCAVLLLNASYAQKTEVYQDTIPFRNDLGLIIIPITFNGVEKQFAFDTGAEYSVAYGWAKEDLKKTNKTMTIHSSSGRKSRMRFYSSGLIELGSRKIRKHRILNAPKNEIFSCHKVDGILGVDIIKALNWTIDYKNKILIMYPANYFPKKVKKMYPLDFDFRNQRPYVYLALKKNRLRFLLDTGAGGTSNISKRNYNLTDLDKYKQITFYSGSFDVNGILTSSKPTVFQLPKKTSKKVQLSPIVYYDNLKSTKIGNSLWKDQELFLSLKNKRLYLASSEINESYSSYSCSVMFIKGKMRIVRIQEGSDVWNLGVRQGDEVLSFNGKQFSDFCSMDQYRRAVINSGKSFTIQLTSGKTVTISKKPLLD</sequence>
<dbReference type="SUPFAM" id="SSF50156">
    <property type="entry name" value="PDZ domain-like"/>
    <property type="match status" value="1"/>
</dbReference>
<gene>
    <name evidence="2" type="ORF">ACFSRZ_05540</name>
</gene>
<dbReference type="GO" id="GO:0006508">
    <property type="term" value="P:proteolysis"/>
    <property type="evidence" value="ECO:0007669"/>
    <property type="project" value="UniProtKB-KW"/>
</dbReference>
<evidence type="ECO:0000313" key="3">
    <source>
        <dbReference type="Proteomes" id="UP001597508"/>
    </source>
</evidence>
<name>A0ABW5LPR7_9FLAO</name>
<dbReference type="RefSeq" id="WP_379665535.1">
    <property type="nucleotide sequence ID" value="NZ_JBHULH010000002.1"/>
</dbReference>
<feature type="chain" id="PRO_5046282926" evidence="1">
    <location>
        <begin position="22"/>
        <end position="374"/>
    </location>
</feature>
<evidence type="ECO:0000256" key="1">
    <source>
        <dbReference type="SAM" id="SignalP"/>
    </source>
</evidence>
<keyword evidence="1" id="KW-0732">Signal</keyword>
<reference evidence="3" key="1">
    <citation type="journal article" date="2019" name="Int. J. Syst. Evol. Microbiol.">
        <title>The Global Catalogue of Microorganisms (GCM) 10K type strain sequencing project: providing services to taxonomists for standard genome sequencing and annotation.</title>
        <authorList>
            <consortium name="The Broad Institute Genomics Platform"/>
            <consortium name="The Broad Institute Genome Sequencing Center for Infectious Disease"/>
            <person name="Wu L."/>
            <person name="Ma J."/>
        </authorList>
    </citation>
    <scope>NUCLEOTIDE SEQUENCE [LARGE SCALE GENOMIC DNA]</scope>
    <source>
        <strain evidence="3">KCTC 52127</strain>
    </source>
</reference>
<accession>A0ABW5LPR7</accession>
<comment type="caution">
    <text evidence="2">The sequence shown here is derived from an EMBL/GenBank/DDBJ whole genome shotgun (WGS) entry which is preliminary data.</text>
</comment>
<dbReference type="InterPro" id="IPR036034">
    <property type="entry name" value="PDZ_sf"/>
</dbReference>
<dbReference type="EMBL" id="JBHULH010000002">
    <property type="protein sequence ID" value="MFD2566823.1"/>
    <property type="molecule type" value="Genomic_DNA"/>
</dbReference>
<dbReference type="Pfam" id="PF13650">
    <property type="entry name" value="Asp_protease_2"/>
    <property type="match status" value="1"/>
</dbReference>
<dbReference type="Gene3D" id="2.30.42.10">
    <property type="match status" value="1"/>
</dbReference>
<feature type="signal peptide" evidence="1">
    <location>
        <begin position="1"/>
        <end position="21"/>
    </location>
</feature>
<keyword evidence="2" id="KW-0378">Hydrolase</keyword>
<keyword evidence="3" id="KW-1185">Reference proteome</keyword>
<dbReference type="InterPro" id="IPR021109">
    <property type="entry name" value="Peptidase_aspartic_dom_sf"/>
</dbReference>
<protein>
    <submittedName>
        <fullName evidence="2">Aspartyl protease family protein</fullName>
    </submittedName>
</protein>
<proteinExistence type="predicted"/>
<evidence type="ECO:0000313" key="2">
    <source>
        <dbReference type="EMBL" id="MFD2566823.1"/>
    </source>
</evidence>
<dbReference type="Proteomes" id="UP001597508">
    <property type="component" value="Unassembled WGS sequence"/>
</dbReference>
<dbReference type="GO" id="GO:0008233">
    <property type="term" value="F:peptidase activity"/>
    <property type="evidence" value="ECO:0007669"/>
    <property type="project" value="UniProtKB-KW"/>
</dbReference>
<organism evidence="2 3">
    <name type="scientific">Pseudotenacibaculum haliotis</name>
    <dbReference type="NCBI Taxonomy" id="1862138"/>
    <lineage>
        <taxon>Bacteria</taxon>
        <taxon>Pseudomonadati</taxon>
        <taxon>Bacteroidota</taxon>
        <taxon>Flavobacteriia</taxon>
        <taxon>Flavobacteriales</taxon>
        <taxon>Flavobacteriaceae</taxon>
        <taxon>Pseudotenacibaculum</taxon>
    </lineage>
</organism>